<protein>
    <submittedName>
        <fullName evidence="2">Uncharacterized protein</fullName>
    </submittedName>
</protein>
<accession>A0A5E4M3S0</accession>
<name>A0A5E4M3S0_9HEMI</name>
<evidence type="ECO:0000256" key="1">
    <source>
        <dbReference type="SAM" id="MobiDB-lite"/>
    </source>
</evidence>
<organism evidence="2 3">
    <name type="scientific">Cinara cedri</name>
    <dbReference type="NCBI Taxonomy" id="506608"/>
    <lineage>
        <taxon>Eukaryota</taxon>
        <taxon>Metazoa</taxon>
        <taxon>Ecdysozoa</taxon>
        <taxon>Arthropoda</taxon>
        <taxon>Hexapoda</taxon>
        <taxon>Insecta</taxon>
        <taxon>Pterygota</taxon>
        <taxon>Neoptera</taxon>
        <taxon>Paraneoptera</taxon>
        <taxon>Hemiptera</taxon>
        <taxon>Sternorrhyncha</taxon>
        <taxon>Aphidomorpha</taxon>
        <taxon>Aphidoidea</taxon>
        <taxon>Aphididae</taxon>
        <taxon>Lachninae</taxon>
        <taxon>Cinara</taxon>
    </lineage>
</organism>
<dbReference type="Proteomes" id="UP000325440">
    <property type="component" value="Unassembled WGS sequence"/>
</dbReference>
<proteinExistence type="predicted"/>
<dbReference type="AlphaFoldDB" id="A0A5E4M3S0"/>
<evidence type="ECO:0000313" key="3">
    <source>
        <dbReference type="Proteomes" id="UP000325440"/>
    </source>
</evidence>
<dbReference type="EMBL" id="CABPRJ010000012">
    <property type="protein sequence ID" value="VVC25380.1"/>
    <property type="molecule type" value="Genomic_DNA"/>
</dbReference>
<reference evidence="2 3" key="1">
    <citation type="submission" date="2019-08" db="EMBL/GenBank/DDBJ databases">
        <authorList>
            <person name="Alioto T."/>
            <person name="Alioto T."/>
            <person name="Gomez Garrido J."/>
        </authorList>
    </citation>
    <scope>NUCLEOTIDE SEQUENCE [LARGE SCALE GENOMIC DNA]</scope>
</reference>
<keyword evidence="3" id="KW-1185">Reference proteome</keyword>
<sequence length="67" mass="7386">MSRTDKAVVPMAAGHPLPLPPLSSRLAPCGSVCPLPWGRRTVSHERRLPRSNRVKSDQNPGWDAFRA</sequence>
<feature type="region of interest" description="Disordered" evidence="1">
    <location>
        <begin position="40"/>
        <end position="67"/>
    </location>
</feature>
<feature type="region of interest" description="Disordered" evidence="1">
    <location>
        <begin position="1"/>
        <end position="21"/>
    </location>
</feature>
<gene>
    <name evidence="2" type="ORF">CINCED_3A021287</name>
</gene>
<evidence type="ECO:0000313" key="2">
    <source>
        <dbReference type="EMBL" id="VVC25380.1"/>
    </source>
</evidence>